<dbReference type="PANTHER" id="PTHR43804:SF7">
    <property type="entry name" value="LD18447P"/>
    <property type="match status" value="1"/>
</dbReference>
<evidence type="ECO:0000259" key="5">
    <source>
        <dbReference type="PROSITE" id="PS00745"/>
    </source>
</evidence>
<keyword evidence="7" id="KW-1185">Reference proteome</keyword>
<sequence length="355" mass="40136">MQQRKDVESQITDDTTPDDRQRFMKTLSETDALFTEWQEWQSTKELLDETHAMLRDPDSSMRAMAEEEYTTLNDKLSTALQTTFPKLLVPASDDTSKLSAYVELKAGVGGSEASLFVDDLMRMYLRLSQSMQWDATVVSASEIDGGGFRDAMLEVRGTNVYDSLRWETGVHRVQRVPATETKGRTHTSTVTVMVMPIPEDEASAESSNELYSLSDVRIEVMRSRGAGGQHVNKTESAVRLTHIPTGITVSMQDERSQHQNRRRAFRILQARLLDRKLTQDVIDRRDARRDLVKSADRSEKIRTYNYAQNRVTDHRLGLSVKNITAVMEGEALKDILDGLVKHHEASVLESVLAEA</sequence>
<accession>A0A4R0S0B8</accession>
<dbReference type="InterPro" id="IPR050057">
    <property type="entry name" value="Prokaryotic/Mito_RF"/>
</dbReference>
<evidence type="ECO:0000313" key="6">
    <source>
        <dbReference type="EMBL" id="TCD69204.1"/>
    </source>
</evidence>
<dbReference type="Gene3D" id="3.30.160.20">
    <property type="match status" value="1"/>
</dbReference>
<evidence type="ECO:0000256" key="2">
    <source>
        <dbReference type="ARBA" id="ARBA00022481"/>
    </source>
</evidence>
<dbReference type="GO" id="GO:0003747">
    <property type="term" value="F:translation release factor activity"/>
    <property type="evidence" value="ECO:0007669"/>
    <property type="project" value="InterPro"/>
</dbReference>
<dbReference type="GO" id="GO:0032543">
    <property type="term" value="P:mitochondrial translation"/>
    <property type="evidence" value="ECO:0007669"/>
    <property type="project" value="UniProtKB-ARBA"/>
</dbReference>
<keyword evidence="3" id="KW-0648">Protein biosynthesis</keyword>
<dbReference type="Gene3D" id="6.10.140.1950">
    <property type="match status" value="1"/>
</dbReference>
<dbReference type="InterPro" id="IPR000352">
    <property type="entry name" value="Pep_chain_release_fac_I"/>
</dbReference>
<dbReference type="AlphaFoldDB" id="A0A4R0S0B8"/>
<protein>
    <recommendedName>
        <fullName evidence="5">Prokaryotic-type class I peptide chain release factors domain-containing protein</fullName>
    </recommendedName>
</protein>
<evidence type="ECO:0000256" key="3">
    <source>
        <dbReference type="ARBA" id="ARBA00022917"/>
    </source>
</evidence>
<dbReference type="EMBL" id="RWJN01000047">
    <property type="protein sequence ID" value="TCD69204.1"/>
    <property type="molecule type" value="Genomic_DNA"/>
</dbReference>
<feature type="region of interest" description="Disordered" evidence="4">
    <location>
        <begin position="1"/>
        <end position="21"/>
    </location>
</feature>
<name>A0A4R0S0B8_9APHY</name>
<dbReference type="GO" id="GO:0005739">
    <property type="term" value="C:mitochondrion"/>
    <property type="evidence" value="ECO:0007669"/>
    <property type="project" value="GOC"/>
</dbReference>
<evidence type="ECO:0000256" key="1">
    <source>
        <dbReference type="ARBA" id="ARBA00010835"/>
    </source>
</evidence>
<dbReference type="OrthoDB" id="2019491at2759"/>
<proteinExistence type="inferred from homology"/>
<dbReference type="Proteomes" id="UP000292702">
    <property type="component" value="Unassembled WGS sequence"/>
</dbReference>
<dbReference type="Pfam" id="PF00472">
    <property type="entry name" value="RF-1"/>
    <property type="match status" value="1"/>
</dbReference>
<dbReference type="Gene3D" id="3.30.70.1660">
    <property type="match status" value="1"/>
</dbReference>
<dbReference type="SUPFAM" id="SSF75620">
    <property type="entry name" value="Release factor"/>
    <property type="match status" value="1"/>
</dbReference>
<evidence type="ECO:0000313" key="7">
    <source>
        <dbReference type="Proteomes" id="UP000292702"/>
    </source>
</evidence>
<dbReference type="STRING" id="92696.A0A4R0S0B8"/>
<comment type="similarity">
    <text evidence="1">Belongs to the prokaryotic/mitochondrial release factor family.</text>
</comment>
<dbReference type="InterPro" id="IPR005139">
    <property type="entry name" value="PCRF"/>
</dbReference>
<dbReference type="PROSITE" id="PS00745">
    <property type="entry name" value="RF_PROK_I"/>
    <property type="match status" value="1"/>
</dbReference>
<gene>
    <name evidence="6" type="ORF">EIP91_008500</name>
</gene>
<dbReference type="FunFam" id="3.30.160.20:FF:000004">
    <property type="entry name" value="Peptide chain release factor 1"/>
    <property type="match status" value="1"/>
</dbReference>
<dbReference type="PANTHER" id="PTHR43804">
    <property type="entry name" value="LD18447P"/>
    <property type="match status" value="1"/>
</dbReference>
<evidence type="ECO:0000256" key="4">
    <source>
        <dbReference type="SAM" id="MobiDB-lite"/>
    </source>
</evidence>
<dbReference type="SMART" id="SM00937">
    <property type="entry name" value="PCRF"/>
    <property type="match status" value="1"/>
</dbReference>
<keyword evidence="2" id="KW-0488">Methylation</keyword>
<reference evidence="6 7" key="1">
    <citation type="submission" date="2018-11" db="EMBL/GenBank/DDBJ databases">
        <title>Genome assembly of Steccherinum ochraceum LE-BIN_3174, the white-rot fungus of the Steccherinaceae family (The Residual Polyporoid clade, Polyporales, Basidiomycota).</title>
        <authorList>
            <person name="Fedorova T.V."/>
            <person name="Glazunova O.A."/>
            <person name="Landesman E.O."/>
            <person name="Moiseenko K.V."/>
            <person name="Psurtseva N.V."/>
            <person name="Savinova O.S."/>
            <person name="Shakhova N.V."/>
            <person name="Tyazhelova T.V."/>
            <person name="Vasina D.V."/>
        </authorList>
    </citation>
    <scope>NUCLEOTIDE SEQUENCE [LARGE SCALE GENOMIC DNA]</scope>
    <source>
        <strain evidence="6 7">LE-BIN_3174</strain>
    </source>
</reference>
<comment type="caution">
    <text evidence="6">The sequence shown here is derived from an EMBL/GenBank/DDBJ whole genome shotgun (WGS) entry which is preliminary data.</text>
</comment>
<dbReference type="Pfam" id="PF03462">
    <property type="entry name" value="PCRF"/>
    <property type="match status" value="1"/>
</dbReference>
<feature type="domain" description="Prokaryotic-type class I peptide chain release factors" evidence="5">
    <location>
        <begin position="222"/>
        <end position="238"/>
    </location>
</feature>
<organism evidence="6 7">
    <name type="scientific">Steccherinum ochraceum</name>
    <dbReference type="NCBI Taxonomy" id="92696"/>
    <lineage>
        <taxon>Eukaryota</taxon>
        <taxon>Fungi</taxon>
        <taxon>Dikarya</taxon>
        <taxon>Basidiomycota</taxon>
        <taxon>Agaricomycotina</taxon>
        <taxon>Agaricomycetes</taxon>
        <taxon>Polyporales</taxon>
        <taxon>Steccherinaceae</taxon>
        <taxon>Steccherinum</taxon>
    </lineage>
</organism>
<dbReference type="InterPro" id="IPR045853">
    <property type="entry name" value="Pep_chain_release_fac_I_sf"/>
</dbReference>